<reference evidence="6 9" key="1">
    <citation type="submission" date="2016-04" db="EMBL/GenBank/DDBJ databases">
        <authorList>
            <person name="Evans L.H."/>
            <person name="Alamgir A."/>
            <person name="Owens N."/>
            <person name="Weber N.D."/>
            <person name="Virtaneva K."/>
            <person name="Barbian K."/>
            <person name="Babar A."/>
            <person name="Rosenke K."/>
        </authorList>
    </citation>
    <scope>NUCLEOTIDE SEQUENCE [LARGE SCALE GENOMIC DNA]</scope>
    <source>
        <strain evidence="6">S5</strain>
        <strain evidence="9">S5(T) (JCM 30642 \VKM B-2941)</strain>
    </source>
</reference>
<dbReference type="Proteomes" id="UP000195607">
    <property type="component" value="Chromosome I"/>
</dbReference>
<gene>
    <name evidence="7" type="ORF">CPM_0579</name>
    <name evidence="6" type="ORF">CSP5_0586</name>
</gene>
<dbReference type="Proteomes" id="UP000187822">
    <property type="component" value="Chromosome I"/>
</dbReference>
<dbReference type="InterPro" id="IPR022694">
    <property type="entry name" value="3-OHacyl-CoA_DH"/>
</dbReference>
<evidence type="ECO:0000256" key="3">
    <source>
        <dbReference type="PIRSR" id="PIRSR000105-2"/>
    </source>
</evidence>
<dbReference type="Gene3D" id="3.40.50.720">
    <property type="entry name" value="NAD(P)-binding Rossmann-like Domain"/>
    <property type="match status" value="1"/>
</dbReference>
<dbReference type="InterPro" id="IPR008927">
    <property type="entry name" value="6-PGluconate_DH-like_C_sf"/>
</dbReference>
<dbReference type="GeneID" id="41587879"/>
<dbReference type="InterPro" id="IPR036291">
    <property type="entry name" value="NAD(P)-bd_dom_sf"/>
</dbReference>
<feature type="binding site" evidence="3">
    <location>
        <position position="129"/>
    </location>
    <ligand>
        <name>NAD(+)</name>
        <dbReference type="ChEBI" id="CHEBI:57540"/>
    </ligand>
</feature>
<dbReference type="KEGG" id="cdiv:CPM_0579"/>
<dbReference type="PANTHER" id="PTHR48075">
    <property type="entry name" value="3-HYDROXYACYL-COA DEHYDROGENASE FAMILY PROTEIN"/>
    <property type="match status" value="1"/>
</dbReference>
<dbReference type="Pfam" id="PF00725">
    <property type="entry name" value="3HCDH"/>
    <property type="match status" value="1"/>
</dbReference>
<dbReference type="RefSeq" id="WP_021789872.1">
    <property type="nucleotide sequence ID" value="NZ_LT671858.1"/>
</dbReference>
<dbReference type="EMBL" id="LT671858">
    <property type="protein sequence ID" value="SIM48200.1"/>
    <property type="molecule type" value="Genomic_DNA"/>
</dbReference>
<dbReference type="STRING" id="1673428.CPM_0579"/>
<reference evidence="8" key="2">
    <citation type="submission" date="2016-06" db="EMBL/GenBank/DDBJ databases">
        <authorList>
            <person name="Toshchakov V.S."/>
        </authorList>
    </citation>
    <scope>NUCLEOTIDE SEQUENCE [LARGE SCALE GENOMIC DNA]</scope>
    <source>
        <strain>PM4 (JCM 30641</strain>
        <strain evidence="8">\VKM B-2940)</strain>
    </source>
</reference>
<feature type="domain" description="3-hydroxyacyl-CoA dehydrogenase C-terminal" evidence="4">
    <location>
        <begin position="223"/>
        <end position="319"/>
    </location>
</feature>
<evidence type="ECO:0000256" key="2">
    <source>
        <dbReference type="PIRSR" id="PIRSR000105-1"/>
    </source>
</evidence>
<dbReference type="InterPro" id="IPR013328">
    <property type="entry name" value="6PGD_dom2"/>
</dbReference>
<dbReference type="OrthoDB" id="51300at2157"/>
<dbReference type="EMBL" id="LT719092">
    <property type="protein sequence ID" value="SJK84454.1"/>
    <property type="molecule type" value="Genomic_DNA"/>
</dbReference>
<reference evidence="7" key="3">
    <citation type="submission" date="2016-06" db="EMBL/GenBank/DDBJ databases">
        <authorList>
            <person name="Olsen C.W."/>
            <person name="Carey S."/>
            <person name="Hinshaw L."/>
            <person name="Karasin A.I."/>
        </authorList>
    </citation>
    <scope>NUCLEOTIDE SEQUENCE [LARGE SCALE GENOMIC DNA]</scope>
    <source>
        <strain evidence="7">PM4</strain>
    </source>
</reference>
<dbReference type="Gene3D" id="1.10.1040.10">
    <property type="entry name" value="N-(1-d-carboxylethyl)-l-norvaline Dehydrogenase, domain 2"/>
    <property type="match status" value="1"/>
</dbReference>
<feature type="domain" description="3-hydroxyacyl-CoA dehydrogenase NAD binding" evidence="5">
    <location>
        <begin position="6"/>
        <end position="65"/>
    </location>
</feature>
<dbReference type="SUPFAM" id="SSF48179">
    <property type="entry name" value="6-phosphogluconate dehydrogenase C-terminal domain-like"/>
    <property type="match status" value="1"/>
</dbReference>
<evidence type="ECO:0000256" key="1">
    <source>
        <dbReference type="ARBA" id="ARBA00023002"/>
    </source>
</evidence>
<accession>A0A1N5TIC8</accession>
<dbReference type="AlphaFoldDB" id="A0A1N5TIC8"/>
<evidence type="ECO:0000313" key="7">
    <source>
        <dbReference type="EMBL" id="SJK84454.1"/>
    </source>
</evidence>
<dbReference type="InterPro" id="IPR006108">
    <property type="entry name" value="3HC_DH_C"/>
</dbReference>
<protein>
    <submittedName>
        <fullName evidence="6">3-hydroxybutyryl-CoA dehydrogenase</fullName>
    </submittedName>
</protein>
<dbReference type="GO" id="GO:0016616">
    <property type="term" value="F:oxidoreductase activity, acting on the CH-OH group of donors, NAD or NADP as acceptor"/>
    <property type="evidence" value="ECO:0007669"/>
    <property type="project" value="InterPro"/>
</dbReference>
<dbReference type="Pfam" id="PF02737">
    <property type="entry name" value="3HCDH_N"/>
    <property type="match status" value="2"/>
</dbReference>
<feature type="binding site" evidence="3">
    <location>
        <position position="175"/>
    </location>
    <ligand>
        <name>NAD(+)</name>
        <dbReference type="ChEBI" id="CHEBI:57540"/>
    </ligand>
</feature>
<organism evidence="6 9">
    <name type="scientific">Cuniculiplasma divulgatum</name>
    <dbReference type="NCBI Taxonomy" id="1673428"/>
    <lineage>
        <taxon>Archaea</taxon>
        <taxon>Methanobacteriati</taxon>
        <taxon>Thermoplasmatota</taxon>
        <taxon>Thermoplasmata</taxon>
        <taxon>Thermoplasmatales</taxon>
        <taxon>Cuniculiplasmataceae</taxon>
        <taxon>Cuniculiplasma</taxon>
    </lineage>
</organism>
<feature type="binding site" evidence="3">
    <location>
        <begin position="10"/>
        <end position="15"/>
    </location>
    <ligand>
        <name>NAD(+)</name>
        <dbReference type="ChEBI" id="CHEBI:57540"/>
    </ligand>
</feature>
<keyword evidence="1" id="KW-0560">Oxidoreductase</keyword>
<keyword evidence="3" id="KW-0520">NAD</keyword>
<dbReference type="GO" id="GO:0070403">
    <property type="term" value="F:NAD+ binding"/>
    <property type="evidence" value="ECO:0007669"/>
    <property type="project" value="InterPro"/>
</dbReference>
<feature type="binding site" evidence="3">
    <location>
        <position position="311"/>
    </location>
    <ligand>
        <name>NAD(+)</name>
        <dbReference type="ChEBI" id="CHEBI:57540"/>
    </ligand>
</feature>
<dbReference type="PIRSF" id="PIRSF000105">
    <property type="entry name" value="HCDH"/>
    <property type="match status" value="1"/>
</dbReference>
<evidence type="ECO:0000259" key="4">
    <source>
        <dbReference type="Pfam" id="PF00725"/>
    </source>
</evidence>
<feature type="binding site" evidence="3">
    <location>
        <position position="151"/>
    </location>
    <ligand>
        <name>NAD(+)</name>
        <dbReference type="ChEBI" id="CHEBI:57540"/>
    </ligand>
</feature>
<dbReference type="InterPro" id="IPR006176">
    <property type="entry name" value="3-OHacyl-CoA_DH_NAD-bd"/>
</dbReference>
<feature type="domain" description="3-hydroxyacyl-CoA dehydrogenase NAD binding" evidence="5">
    <location>
        <begin position="80"/>
        <end position="208"/>
    </location>
</feature>
<feature type="binding site" evidence="3">
    <location>
        <position position="33"/>
    </location>
    <ligand>
        <name>NAD(+)</name>
        <dbReference type="ChEBI" id="CHEBI:57540"/>
    </ligand>
</feature>
<sequence>MEIKEIGVVGAGTMGASIAYLMAFNGYEVHLVDINDEMLNRGKMNIEKIMQSQLKFSNGRSEKEIEKIEKLGVKLTDEQKEQIRKTLKSSYTDEVVNLIAKRIHYSLKYDEMKKCQLIIEAAFENIDVKKEIIQKLGGIMDGKAILASNSSSLSVTQMSKFYRYPERFILTHFFNPPYTLPLVEIVRSMETSDETFEQTMSFFSALKNHRGPVKPISVKEVPGFLVNRILVPMINEAFFMLDERVASARDIDSAMKYGAGMPMGPLELADMVGIDVTYDVMKILYEEYADPKFRPSNLLKMYRNAGKLGRKTGKGVYSY</sequence>
<dbReference type="PANTHER" id="PTHR48075:SF5">
    <property type="entry name" value="3-HYDROXYBUTYRYL-COA DEHYDROGENASE"/>
    <property type="match status" value="1"/>
</dbReference>
<keyword evidence="8" id="KW-1185">Reference proteome</keyword>
<feature type="binding site" evidence="3">
    <location>
        <position position="124"/>
    </location>
    <ligand>
        <name>NAD(+)</name>
        <dbReference type="ChEBI" id="CHEBI:57540"/>
    </ligand>
</feature>
<feature type="site" description="Important for catalytic activity" evidence="2">
    <location>
        <position position="172"/>
    </location>
</feature>
<proteinExistence type="predicted"/>
<dbReference type="SUPFAM" id="SSF51735">
    <property type="entry name" value="NAD(P)-binding Rossmann-fold domains"/>
    <property type="match status" value="1"/>
</dbReference>
<name>A0A1N5TIC8_9ARCH</name>
<evidence type="ECO:0000313" key="8">
    <source>
        <dbReference type="Proteomes" id="UP000187822"/>
    </source>
</evidence>
<dbReference type="GO" id="GO:0006631">
    <property type="term" value="P:fatty acid metabolic process"/>
    <property type="evidence" value="ECO:0007669"/>
    <property type="project" value="InterPro"/>
</dbReference>
<evidence type="ECO:0000259" key="5">
    <source>
        <dbReference type="Pfam" id="PF02737"/>
    </source>
</evidence>
<evidence type="ECO:0000313" key="9">
    <source>
        <dbReference type="Proteomes" id="UP000195607"/>
    </source>
</evidence>
<evidence type="ECO:0000313" key="6">
    <source>
        <dbReference type="EMBL" id="SIM48200.1"/>
    </source>
</evidence>